<keyword evidence="3" id="KW-1185">Reference proteome</keyword>
<proteinExistence type="predicted"/>
<gene>
    <name evidence="2" type="ORF">NEQG_00012</name>
</gene>
<dbReference type="OrthoDB" id="2188171at2759"/>
<reference evidence="2" key="1">
    <citation type="submission" date="2011-01" db="EMBL/GenBank/DDBJ databases">
        <title>The Genome Sequence of Nematocida parisii strain ERTm3.</title>
        <authorList>
            <consortium name="The Broad Institute Genome Sequencing Platform"/>
            <consortium name="The Broad Institute Genome Sequencing Center for Infectious Disease"/>
            <person name="Cuomo C."/>
            <person name="Troemel E."/>
            <person name="Young S.K."/>
            <person name="Zeng Q."/>
            <person name="Gargeya S."/>
            <person name="Fitzgerald M."/>
            <person name="Haas B."/>
            <person name="Abouelleil A."/>
            <person name="Alvarado L."/>
            <person name="Arachchi H.M."/>
            <person name="Berlin A."/>
            <person name="Chapman S.B."/>
            <person name="Gearin G."/>
            <person name="Goldberg J."/>
            <person name="Griggs A."/>
            <person name="Gujja S."/>
            <person name="Hansen M."/>
            <person name="Heiman D."/>
            <person name="Howarth C."/>
            <person name="Larimer J."/>
            <person name="Lui A."/>
            <person name="MacDonald P.J.P."/>
            <person name="McCowen C."/>
            <person name="Montmayeur A."/>
            <person name="Murphy C."/>
            <person name="Neiman D."/>
            <person name="Pearson M."/>
            <person name="Priest M."/>
            <person name="Roberts A."/>
            <person name="Saif S."/>
            <person name="Shea T."/>
            <person name="Sisk P."/>
            <person name="Stolte C."/>
            <person name="Sykes S."/>
            <person name="Wortman J."/>
            <person name="Nusbaum C."/>
            <person name="Birren B."/>
        </authorList>
    </citation>
    <scope>NUCLEOTIDE SEQUENCE</scope>
    <source>
        <strain evidence="2">ERTm3</strain>
    </source>
</reference>
<evidence type="ECO:0000313" key="2">
    <source>
        <dbReference type="EMBL" id="EIJ89242.1"/>
    </source>
</evidence>
<organism evidence="2 3">
    <name type="scientific">Nematocida parisii (strain ERTm3)</name>
    <name type="common">Nematode killer fungus</name>
    <dbReference type="NCBI Taxonomy" id="935791"/>
    <lineage>
        <taxon>Eukaryota</taxon>
        <taxon>Fungi</taxon>
        <taxon>Fungi incertae sedis</taxon>
        <taxon>Microsporidia</taxon>
        <taxon>Nematocida</taxon>
    </lineage>
</organism>
<dbReference type="EMBL" id="GL870876">
    <property type="protein sequence ID" value="EIJ89242.1"/>
    <property type="molecule type" value="Genomic_DNA"/>
</dbReference>
<evidence type="ECO:0000256" key="1">
    <source>
        <dbReference type="SAM" id="MobiDB-lite"/>
    </source>
</evidence>
<evidence type="ECO:0000313" key="3">
    <source>
        <dbReference type="Proteomes" id="UP000002872"/>
    </source>
</evidence>
<sequence length="249" mass="28547">MSDREYIDSEGYSNSDYFTDDENYDSQDASDQMASSGNMPELFTVQTGPCEGDYDRIDLLIRQAKMLSPSVSETQKEALFAHIVARSEAEGIETDPWITSFFSVLKYPEAKSMLLPKVDAAIRKLPEYEEMDILISARFANVPEEIMYEMYEAFPAACMHSKDQKILLLSLERPVQKEEEAEIKRIFPKFKFTNSGKLFPIHTEEIFLILNNEKPAFSCSAIDDITIKGYILNKERIIAFIEAMKVYYA</sequence>
<feature type="region of interest" description="Disordered" evidence="1">
    <location>
        <begin position="1"/>
        <end position="41"/>
    </location>
</feature>
<accession>I3EJ45</accession>
<protein>
    <submittedName>
        <fullName evidence="2">Uncharacterized protein</fullName>
    </submittedName>
</protein>
<feature type="compositionally biased region" description="Low complexity" evidence="1">
    <location>
        <begin position="26"/>
        <end position="36"/>
    </location>
</feature>
<name>I3EJ45_NEMP3</name>
<dbReference type="AlphaFoldDB" id="I3EJ45"/>
<dbReference type="InParanoid" id="I3EJ45"/>
<dbReference type="HOGENOM" id="CLU_1116011_0_0_1"/>
<dbReference type="VEuPathDB" id="MicrosporidiaDB:NEQG_00012"/>
<dbReference type="OMA" id="TEYYTED"/>
<dbReference type="Proteomes" id="UP000002872">
    <property type="component" value="Unassembled WGS sequence"/>
</dbReference>